<keyword evidence="5" id="KW-0645">Protease</keyword>
<keyword evidence="9" id="KW-0511">Multifunctional enzyme</keyword>
<dbReference type="UniPathway" id="UPA00219"/>
<dbReference type="Proteomes" id="UP000291822">
    <property type="component" value="Unassembled WGS sequence"/>
</dbReference>
<dbReference type="GO" id="GO:0009252">
    <property type="term" value="P:peptidoglycan biosynthetic process"/>
    <property type="evidence" value="ECO:0007669"/>
    <property type="project" value="UniProtKB-UniPathway"/>
</dbReference>
<keyword evidence="6" id="KW-0328">Glycosyltransferase</keyword>
<feature type="domain" description="Glycosyl transferase family 51" evidence="14">
    <location>
        <begin position="64"/>
        <end position="238"/>
    </location>
</feature>
<dbReference type="InterPro" id="IPR001460">
    <property type="entry name" value="PCN-bd_Tpept"/>
</dbReference>
<keyword evidence="8" id="KW-0378">Hydrolase</keyword>
<gene>
    <name evidence="16" type="primary">pbpC</name>
    <name evidence="16" type="ORF">EZM97_33285</name>
</gene>
<dbReference type="PANTHER" id="PTHR32282:SF15">
    <property type="entry name" value="PENICILLIN-BINDING PROTEIN 1C"/>
    <property type="match status" value="1"/>
</dbReference>
<organism evidence="16 17">
    <name type="scientific">Dyella soli</name>
    <dbReference type="NCBI Taxonomy" id="522319"/>
    <lineage>
        <taxon>Bacteria</taxon>
        <taxon>Pseudomonadati</taxon>
        <taxon>Pseudomonadota</taxon>
        <taxon>Gammaproteobacteria</taxon>
        <taxon>Lysobacterales</taxon>
        <taxon>Rhodanobacteraceae</taxon>
        <taxon>Dyella</taxon>
    </lineage>
</organism>
<evidence type="ECO:0000256" key="6">
    <source>
        <dbReference type="ARBA" id="ARBA00022676"/>
    </source>
</evidence>
<evidence type="ECO:0000256" key="11">
    <source>
        <dbReference type="ARBA" id="ARBA00049902"/>
    </source>
</evidence>
<dbReference type="InterPro" id="IPR001264">
    <property type="entry name" value="Glyco_trans_51"/>
</dbReference>
<dbReference type="AlphaFoldDB" id="A0A4R0YL90"/>
<dbReference type="Gene3D" id="1.10.3810.10">
    <property type="entry name" value="Biosynthetic peptidoglycan transglycosylase-like"/>
    <property type="match status" value="1"/>
</dbReference>
<dbReference type="InterPro" id="IPR023346">
    <property type="entry name" value="Lysozyme-like_dom_sf"/>
</dbReference>
<dbReference type="GO" id="GO:0006508">
    <property type="term" value="P:proteolysis"/>
    <property type="evidence" value="ECO:0007669"/>
    <property type="project" value="UniProtKB-KW"/>
</dbReference>
<evidence type="ECO:0000259" key="14">
    <source>
        <dbReference type="Pfam" id="PF00912"/>
    </source>
</evidence>
<evidence type="ECO:0000256" key="3">
    <source>
        <dbReference type="ARBA" id="ARBA00007739"/>
    </source>
</evidence>
<comment type="caution">
    <text evidence="16">The sequence shown here is derived from an EMBL/GenBank/DDBJ whole genome shotgun (WGS) entry which is preliminary data.</text>
</comment>
<evidence type="ECO:0000313" key="16">
    <source>
        <dbReference type="EMBL" id="TCI06363.1"/>
    </source>
</evidence>
<feature type="transmembrane region" description="Helical" evidence="12">
    <location>
        <begin position="20"/>
        <end position="38"/>
    </location>
</feature>
<evidence type="ECO:0000256" key="9">
    <source>
        <dbReference type="ARBA" id="ARBA00023268"/>
    </source>
</evidence>
<dbReference type="InterPro" id="IPR009647">
    <property type="entry name" value="PBP_C"/>
</dbReference>
<keyword evidence="12" id="KW-1133">Transmembrane helix</keyword>
<evidence type="ECO:0000259" key="13">
    <source>
        <dbReference type="Pfam" id="PF00905"/>
    </source>
</evidence>
<evidence type="ECO:0000313" key="17">
    <source>
        <dbReference type="Proteomes" id="UP000291822"/>
    </source>
</evidence>
<keyword evidence="7" id="KW-0808">Transferase</keyword>
<dbReference type="GO" id="GO:0030288">
    <property type="term" value="C:outer membrane-bounded periplasmic space"/>
    <property type="evidence" value="ECO:0007669"/>
    <property type="project" value="TreeGrafter"/>
</dbReference>
<dbReference type="SUPFAM" id="SSF53955">
    <property type="entry name" value="Lysozyme-like"/>
    <property type="match status" value="1"/>
</dbReference>
<evidence type="ECO:0000259" key="15">
    <source>
        <dbReference type="Pfam" id="PF06832"/>
    </source>
</evidence>
<dbReference type="Pfam" id="PF06832">
    <property type="entry name" value="BiPBP_C"/>
    <property type="match status" value="1"/>
</dbReference>
<accession>A0A4R0YL90</accession>
<evidence type="ECO:0000256" key="10">
    <source>
        <dbReference type="ARBA" id="ARBA00044770"/>
    </source>
</evidence>
<evidence type="ECO:0000256" key="2">
    <source>
        <dbReference type="ARBA" id="ARBA00007090"/>
    </source>
</evidence>
<dbReference type="SUPFAM" id="SSF56601">
    <property type="entry name" value="beta-lactamase/transpeptidase-like"/>
    <property type="match status" value="1"/>
</dbReference>
<evidence type="ECO:0000256" key="12">
    <source>
        <dbReference type="SAM" id="Phobius"/>
    </source>
</evidence>
<dbReference type="Pfam" id="PF00912">
    <property type="entry name" value="Transgly"/>
    <property type="match status" value="1"/>
</dbReference>
<dbReference type="FunFam" id="3.40.710.10:FF:000021">
    <property type="entry name" value="Penicillin-binding protein 1C"/>
    <property type="match status" value="1"/>
</dbReference>
<sequence>MRTPDPSSHSAPASRPWRRFLRTLAMASIGLLLAAVLLDRLFPLRLPGPDTGSTVVLAKDGTPLRAFADGDGVWRYPTSAAQVSPLYLEALLTYEDRAFYRHPGVNPLALARAAWSLLRHHRAISGGSTLTMQVARIVMPMPHSVGGKLVQMFRAFQLEAHLSKAQILDIYLNHAPFGGPIEGVEAASWAYLGKPARQMSRAEAALLAVLPQSPSSFRPDRHPDVARRARDKVLRRMQELGLWSADEVADARLEAVTARSLRTPLDAALLAERLHRQLPGERRIVTTIDANLQRAVEDRVSEYLSRLPPRTSAAVLVVDNATLEAHVYVGTADFGDPRRLGHVDMVRASRSPGSTLKPFLYGLALDDGLITSQSLLVDAPQDFGGYRPANFDEAFHGPVSVEQALQLSLNVPAVDVLDRIGANRFVARLANGGVNLRFPEGGSPNLAVILGGASTRLENLVGAYTAFANSGVAGTPRYLASQPAQSRRLLSPGAAWIIRDILSSNPADVAGAPLDGTVRSQDAIAWKTGTSYGYRDAWAIGVTDDWTFGVWIGRPDGTPSPGQYGAVTALPLMFNVASMLPDSHSNPRLPRPASVSAVDVCWPLGGAAATTPAELCRDRRTAWTLDGALPPTFPERDLSAWMGGLLTVRVDSHQRRLSATCHGADEHTVTLARWPALATPWLGPADAAAAALPPLAPGCDPDSLDVANPIRIAGISDGAVLRAAPNSGAPLSVTLRALGTVEPVQWLLDGRLQGDSLGAAPMRVVLAQPGMHQITALSLHGAFARLTLSVLPPPAAAAGAIRTTTPHAALATP</sequence>
<evidence type="ECO:0000256" key="8">
    <source>
        <dbReference type="ARBA" id="ARBA00022801"/>
    </source>
</evidence>
<comment type="pathway">
    <text evidence="1">Cell wall biogenesis; peptidoglycan biosynthesis.</text>
</comment>
<dbReference type="GO" id="GO:0004180">
    <property type="term" value="F:carboxypeptidase activity"/>
    <property type="evidence" value="ECO:0007669"/>
    <property type="project" value="UniProtKB-KW"/>
</dbReference>
<feature type="domain" description="Penicillin-binding C-terminal" evidence="15">
    <location>
        <begin position="707"/>
        <end position="785"/>
    </location>
</feature>
<name>A0A4R0YL90_9GAMM</name>
<keyword evidence="4" id="KW-0121">Carboxypeptidase</keyword>
<comment type="catalytic activity">
    <reaction evidence="11">
        <text>[GlcNAc-(1-&gt;4)-Mur2Ac(oyl-L-Ala-gamma-D-Glu-L-Lys-D-Ala-D-Ala)](n)-di-trans,octa-cis-undecaprenyl diphosphate + beta-D-GlcNAc-(1-&gt;4)-Mur2Ac(oyl-L-Ala-gamma-D-Glu-L-Lys-D-Ala-D-Ala)-di-trans,octa-cis-undecaprenyl diphosphate = [GlcNAc-(1-&gt;4)-Mur2Ac(oyl-L-Ala-gamma-D-Glu-L-Lys-D-Ala-D-Ala)](n+1)-di-trans,octa-cis-undecaprenyl diphosphate + di-trans,octa-cis-undecaprenyl diphosphate + H(+)</text>
        <dbReference type="Rhea" id="RHEA:23708"/>
        <dbReference type="Rhea" id="RHEA-COMP:9602"/>
        <dbReference type="Rhea" id="RHEA-COMP:9603"/>
        <dbReference type="ChEBI" id="CHEBI:15378"/>
        <dbReference type="ChEBI" id="CHEBI:58405"/>
        <dbReference type="ChEBI" id="CHEBI:60033"/>
        <dbReference type="ChEBI" id="CHEBI:78435"/>
        <dbReference type="EC" id="2.4.99.28"/>
    </reaction>
</comment>
<dbReference type="EMBL" id="SJTG01000006">
    <property type="protein sequence ID" value="TCI06363.1"/>
    <property type="molecule type" value="Genomic_DNA"/>
</dbReference>
<feature type="domain" description="Penicillin-binding protein transpeptidase" evidence="13">
    <location>
        <begin position="314"/>
        <end position="541"/>
    </location>
</feature>
<dbReference type="GO" id="GO:0008955">
    <property type="term" value="F:peptidoglycan glycosyltransferase activity"/>
    <property type="evidence" value="ECO:0007669"/>
    <property type="project" value="UniProtKB-EC"/>
</dbReference>
<proteinExistence type="inferred from homology"/>
<comment type="similarity">
    <text evidence="2">In the C-terminal section; belongs to the transpeptidase family.</text>
</comment>
<dbReference type="InterPro" id="IPR050396">
    <property type="entry name" value="Glycosyltr_51/Transpeptidase"/>
</dbReference>
<dbReference type="InterPro" id="IPR012338">
    <property type="entry name" value="Beta-lactam/transpept-like"/>
</dbReference>
<dbReference type="InterPro" id="IPR036950">
    <property type="entry name" value="PBP_transglycosylase"/>
</dbReference>
<evidence type="ECO:0000256" key="1">
    <source>
        <dbReference type="ARBA" id="ARBA00004752"/>
    </source>
</evidence>
<dbReference type="Gene3D" id="3.40.710.10">
    <property type="entry name" value="DD-peptidase/beta-lactamase superfamily"/>
    <property type="match status" value="1"/>
</dbReference>
<keyword evidence="12" id="KW-0472">Membrane</keyword>
<keyword evidence="12" id="KW-0812">Transmembrane</keyword>
<reference evidence="16 17" key="1">
    <citation type="submission" date="2019-02" db="EMBL/GenBank/DDBJ databases">
        <title>Dyella amyloliquefaciens sp. nov., isolated from forest soil.</title>
        <authorList>
            <person name="Gao Z.-H."/>
            <person name="Qiu L.-H."/>
        </authorList>
    </citation>
    <scope>NUCLEOTIDE SEQUENCE [LARGE SCALE GENOMIC DNA]</scope>
    <source>
        <strain evidence="16 17">KACC 12747</strain>
    </source>
</reference>
<evidence type="ECO:0000256" key="4">
    <source>
        <dbReference type="ARBA" id="ARBA00022645"/>
    </source>
</evidence>
<protein>
    <recommendedName>
        <fullName evidence="10">peptidoglycan glycosyltransferase</fullName>
        <ecNumber evidence="10">2.4.99.28</ecNumber>
    </recommendedName>
</protein>
<evidence type="ECO:0000256" key="5">
    <source>
        <dbReference type="ARBA" id="ARBA00022670"/>
    </source>
</evidence>
<dbReference type="RefSeq" id="WP_131413011.1">
    <property type="nucleotide sequence ID" value="NZ_SJTG01000006.1"/>
</dbReference>
<keyword evidence="17" id="KW-1185">Reference proteome</keyword>
<dbReference type="PANTHER" id="PTHR32282">
    <property type="entry name" value="BINDING PROTEIN TRANSPEPTIDASE, PUTATIVE-RELATED"/>
    <property type="match status" value="1"/>
</dbReference>
<dbReference type="GO" id="GO:0008658">
    <property type="term" value="F:penicillin binding"/>
    <property type="evidence" value="ECO:0007669"/>
    <property type="project" value="InterPro"/>
</dbReference>
<dbReference type="Pfam" id="PF00905">
    <property type="entry name" value="Transpeptidase"/>
    <property type="match status" value="1"/>
</dbReference>
<dbReference type="InterPro" id="IPR011815">
    <property type="entry name" value="PBP_1c"/>
</dbReference>
<dbReference type="EC" id="2.4.99.28" evidence="10"/>
<comment type="similarity">
    <text evidence="3">In the N-terminal section; belongs to the glycosyltransferase 51 family.</text>
</comment>
<dbReference type="NCBIfam" id="TIGR02073">
    <property type="entry name" value="PBP_1c"/>
    <property type="match status" value="1"/>
</dbReference>
<evidence type="ECO:0000256" key="7">
    <source>
        <dbReference type="ARBA" id="ARBA00022679"/>
    </source>
</evidence>